<dbReference type="GO" id="GO:0003677">
    <property type="term" value="F:DNA binding"/>
    <property type="evidence" value="ECO:0007669"/>
    <property type="project" value="InterPro"/>
</dbReference>
<dbReference type="AlphaFoldDB" id="A0AAV3SDA5"/>
<dbReference type="GO" id="GO:0030337">
    <property type="term" value="F:DNA polymerase processivity factor activity"/>
    <property type="evidence" value="ECO:0007669"/>
    <property type="project" value="InterPro"/>
</dbReference>
<evidence type="ECO:0000256" key="1">
    <source>
        <dbReference type="SAM" id="MobiDB-lite"/>
    </source>
</evidence>
<dbReference type="RefSeq" id="WP_244705439.1">
    <property type="nucleotide sequence ID" value="NZ_BAAADN010000005.1"/>
</dbReference>
<evidence type="ECO:0000313" key="4">
    <source>
        <dbReference type="EMBL" id="UOO96586.1"/>
    </source>
</evidence>
<keyword evidence="4" id="KW-0614">Plasmid</keyword>
<dbReference type="InterPro" id="IPR046938">
    <property type="entry name" value="DNA_clamp_sf"/>
</dbReference>
<dbReference type="PANTHER" id="PTHR11352:SF0">
    <property type="entry name" value="PROLIFERATING CELL NUCLEAR ANTIGEN"/>
    <property type="match status" value="1"/>
</dbReference>
<dbReference type="InterPro" id="IPR000730">
    <property type="entry name" value="Pr_cel_nuc_antig"/>
</dbReference>
<name>A0AAV3SDA5_HALDO</name>
<organism evidence="3 6">
    <name type="scientific">Halococcus dombrowskii</name>
    <dbReference type="NCBI Taxonomy" id="179637"/>
    <lineage>
        <taxon>Archaea</taxon>
        <taxon>Methanobacteriati</taxon>
        <taxon>Methanobacteriota</taxon>
        <taxon>Stenosarchaea group</taxon>
        <taxon>Halobacteria</taxon>
        <taxon>Halobacteriales</taxon>
        <taxon>Halococcaceae</taxon>
        <taxon>Halococcus</taxon>
    </lineage>
</organism>
<sequence>MSTESHTYDESSATASIQPDDVDTDTAETECPTLTAAVSVGRVQRFLDAIRTVNDEFQLEVTPDGLTGNVVNDSRTTMGSVRLDASACESYQATAGKITIQTSRLREVTRMTSNRDVMRLTLDGDSQTLNVEADGVECSLQMNESTQMSAVSELDEADHPSVCVLEGGELKRVMKAAGHVATEVDFRIEHTRERFVAEANGDSDRLVAPREAADIEELLVGAVPVASTFNLGYLRQIRRPIHKRTEVTLALGTDSPLLVAFDIADGAGHVEYSIAPVVTTDDDEGDE</sequence>
<feature type="compositionally biased region" description="Polar residues" evidence="1">
    <location>
        <begin position="1"/>
        <end position="17"/>
    </location>
</feature>
<geneLocation type="plasmid" evidence="4 5">
    <name>unnamed1</name>
</geneLocation>
<dbReference type="Pfam" id="PF02747">
    <property type="entry name" value="PCNA_C"/>
    <property type="match status" value="1"/>
</dbReference>
<evidence type="ECO:0000313" key="5">
    <source>
        <dbReference type="Proteomes" id="UP000830542"/>
    </source>
</evidence>
<dbReference type="EMBL" id="BAAADN010000005">
    <property type="protein sequence ID" value="GAA0451721.1"/>
    <property type="molecule type" value="Genomic_DNA"/>
</dbReference>
<dbReference type="Proteomes" id="UP000830542">
    <property type="component" value="Plasmid unnamed1"/>
</dbReference>
<dbReference type="EMBL" id="CP095006">
    <property type="protein sequence ID" value="UOO96586.1"/>
    <property type="molecule type" value="Genomic_DNA"/>
</dbReference>
<reference evidence="3" key="3">
    <citation type="submission" date="2023-12" db="EMBL/GenBank/DDBJ databases">
        <authorList>
            <person name="Sun Q."/>
            <person name="Inoue M."/>
        </authorList>
    </citation>
    <scope>NUCLEOTIDE SEQUENCE</scope>
    <source>
        <strain evidence="3">JCM 12289</strain>
    </source>
</reference>
<dbReference type="GeneID" id="71763268"/>
<dbReference type="GO" id="GO:0006275">
    <property type="term" value="P:regulation of DNA replication"/>
    <property type="evidence" value="ECO:0007669"/>
    <property type="project" value="InterPro"/>
</dbReference>
<reference evidence="3" key="1">
    <citation type="journal article" date="2014" name="Int. J. Syst. Evol. Microbiol.">
        <title>Complete genome sequence of Corynebacterium casei LMG S-19264T (=DSM 44701T), isolated from a smear-ripened cheese.</title>
        <authorList>
            <consortium name="US DOE Joint Genome Institute (JGI-PGF)"/>
            <person name="Walter F."/>
            <person name="Albersmeier A."/>
            <person name="Kalinowski J."/>
            <person name="Ruckert C."/>
        </authorList>
    </citation>
    <scope>NUCLEOTIDE SEQUENCE</scope>
    <source>
        <strain evidence="3">JCM 12289</strain>
    </source>
</reference>
<keyword evidence="5" id="KW-1185">Reference proteome</keyword>
<evidence type="ECO:0000259" key="2">
    <source>
        <dbReference type="Pfam" id="PF02747"/>
    </source>
</evidence>
<dbReference type="Gene3D" id="3.70.10.10">
    <property type="match status" value="1"/>
</dbReference>
<evidence type="ECO:0000313" key="3">
    <source>
        <dbReference type="EMBL" id="GAA0451721.1"/>
    </source>
</evidence>
<dbReference type="PANTHER" id="PTHR11352">
    <property type="entry name" value="PROLIFERATING CELL NUCLEAR ANTIGEN"/>
    <property type="match status" value="1"/>
</dbReference>
<proteinExistence type="predicted"/>
<dbReference type="Proteomes" id="UP001500962">
    <property type="component" value="Unassembled WGS sequence"/>
</dbReference>
<accession>A0AAV3SDA5</accession>
<gene>
    <name evidence="3" type="ORF">GCM10008985_04220</name>
    <name evidence="4" type="ORF">MUK72_15430</name>
</gene>
<protein>
    <recommendedName>
        <fullName evidence="2">Proliferating cell nuclear antigen PCNA C-terminal domain-containing protein</fullName>
    </recommendedName>
</protein>
<evidence type="ECO:0000313" key="6">
    <source>
        <dbReference type="Proteomes" id="UP001500962"/>
    </source>
</evidence>
<feature type="region of interest" description="Disordered" evidence="1">
    <location>
        <begin position="1"/>
        <end position="27"/>
    </location>
</feature>
<dbReference type="InterPro" id="IPR022649">
    <property type="entry name" value="Pr_cel_nuc_antig_C"/>
</dbReference>
<dbReference type="KEGG" id="hdo:MUK72_15430"/>
<dbReference type="CDD" id="cd00577">
    <property type="entry name" value="PCNA"/>
    <property type="match status" value="1"/>
</dbReference>
<dbReference type="SUPFAM" id="SSF55979">
    <property type="entry name" value="DNA clamp"/>
    <property type="match status" value="2"/>
</dbReference>
<feature type="domain" description="Proliferating cell nuclear antigen PCNA C-terminal" evidence="2">
    <location>
        <begin position="155"/>
        <end position="276"/>
    </location>
</feature>
<reference evidence="4" key="2">
    <citation type="submission" date="2022-04" db="EMBL/GenBank/DDBJ databases">
        <title>Sequencing and genomic assembly of Halococcus dombrowskii.</title>
        <authorList>
            <person name="Lim S.W."/>
            <person name="MacLea K.S."/>
        </authorList>
    </citation>
    <scope>NUCLEOTIDE SEQUENCE</scope>
    <source>
        <strain evidence="4">H4</strain>
        <plasmid evidence="4">unnamed1</plasmid>
    </source>
</reference>
<dbReference type="GO" id="GO:0006272">
    <property type="term" value="P:leading strand elongation"/>
    <property type="evidence" value="ECO:0007669"/>
    <property type="project" value="TreeGrafter"/>
</dbReference>